<dbReference type="AlphaFoldDB" id="A0A1Q3E6Z1"/>
<comment type="caution">
    <text evidence="1">The sequence shown here is derived from an EMBL/GenBank/DDBJ whole genome shotgun (WGS) entry which is preliminary data.</text>
</comment>
<accession>A0A1Q3E6Z1</accession>
<name>A0A1Q3E6Z1_LENED</name>
<evidence type="ECO:0000313" key="2">
    <source>
        <dbReference type="Proteomes" id="UP000188533"/>
    </source>
</evidence>
<proteinExistence type="predicted"/>
<protein>
    <submittedName>
        <fullName evidence="1">Uncharacterized protein</fullName>
    </submittedName>
</protein>
<reference evidence="1 2" key="1">
    <citation type="submission" date="2016-08" db="EMBL/GenBank/DDBJ databases">
        <authorList>
            <consortium name="Lentinula edodes genome sequencing consortium"/>
            <person name="Sakamoto Y."/>
            <person name="Nakade K."/>
            <person name="Sato S."/>
            <person name="Yoshida Y."/>
            <person name="Miyazaki K."/>
            <person name="Natsume S."/>
            <person name="Konno N."/>
        </authorList>
    </citation>
    <scope>NUCLEOTIDE SEQUENCE [LARGE SCALE GENOMIC DNA]</scope>
    <source>
        <strain evidence="1 2">NBRC 111202</strain>
    </source>
</reference>
<sequence>MSTVSLATNPWTCVTRTQMDELDYAEQLLVSSLLLSCVVNSFLHKLCPLNSRWPIEVLMLIGTSRARIEGWIKTEGVYSVTALFAAYHDC</sequence>
<keyword evidence="2" id="KW-1185">Reference proteome</keyword>
<reference evidence="1 2" key="2">
    <citation type="submission" date="2017-02" db="EMBL/GenBank/DDBJ databases">
        <title>A genome survey and senescence transcriptome analysis in Lentinula edodes.</title>
        <authorList>
            <person name="Sakamoto Y."/>
            <person name="Nakade K."/>
            <person name="Sato S."/>
            <person name="Yoshida Y."/>
            <person name="Miyazaki K."/>
            <person name="Natsume S."/>
            <person name="Konno N."/>
        </authorList>
    </citation>
    <scope>NUCLEOTIDE SEQUENCE [LARGE SCALE GENOMIC DNA]</scope>
    <source>
        <strain evidence="1 2">NBRC 111202</strain>
    </source>
</reference>
<organism evidence="1 2">
    <name type="scientific">Lentinula edodes</name>
    <name type="common">Shiitake mushroom</name>
    <name type="synonym">Lentinus edodes</name>
    <dbReference type="NCBI Taxonomy" id="5353"/>
    <lineage>
        <taxon>Eukaryota</taxon>
        <taxon>Fungi</taxon>
        <taxon>Dikarya</taxon>
        <taxon>Basidiomycota</taxon>
        <taxon>Agaricomycotina</taxon>
        <taxon>Agaricomycetes</taxon>
        <taxon>Agaricomycetidae</taxon>
        <taxon>Agaricales</taxon>
        <taxon>Marasmiineae</taxon>
        <taxon>Omphalotaceae</taxon>
        <taxon>Lentinula</taxon>
    </lineage>
</organism>
<gene>
    <name evidence="1" type="ORF">LENED_004705</name>
</gene>
<evidence type="ECO:0000313" key="1">
    <source>
        <dbReference type="EMBL" id="GAW03017.1"/>
    </source>
</evidence>
<dbReference type="Proteomes" id="UP000188533">
    <property type="component" value="Unassembled WGS sequence"/>
</dbReference>
<dbReference type="EMBL" id="BDGU01000125">
    <property type="protein sequence ID" value="GAW03017.1"/>
    <property type="molecule type" value="Genomic_DNA"/>
</dbReference>